<dbReference type="InterPro" id="IPR038297">
    <property type="entry name" value="CcmH/CycL/NrfF/Ccl2_sf"/>
</dbReference>
<dbReference type="Pfam" id="PF03918">
    <property type="entry name" value="CcmH"/>
    <property type="match status" value="1"/>
</dbReference>
<dbReference type="CDD" id="cd16378">
    <property type="entry name" value="CcmH_N"/>
    <property type="match status" value="1"/>
</dbReference>
<name>A0A0H5LTL8_YERIN</name>
<keyword evidence="4 6" id="KW-0732">Signal</keyword>
<dbReference type="PANTHER" id="PTHR47870:SF2">
    <property type="entry name" value="FORMATE-DEPENDENT NITRITE REDUCTASE COMPLEX SUBUNIT NRFF"/>
    <property type="match status" value="1"/>
</dbReference>
<proteinExistence type="inferred from homology"/>
<gene>
    <name evidence="8" type="primary">ccmH_1</name>
    <name evidence="8" type="ORF">ERS008476_01161</name>
</gene>
<keyword evidence="6" id="KW-1133">Transmembrane helix</keyword>
<evidence type="ECO:0000313" key="8">
    <source>
        <dbReference type="EMBL" id="CRY54247.1"/>
    </source>
</evidence>
<keyword evidence="6" id="KW-0812">Transmembrane</keyword>
<dbReference type="Proteomes" id="UP000043316">
    <property type="component" value="Unassembled WGS sequence"/>
</dbReference>
<dbReference type="GO" id="GO:0046872">
    <property type="term" value="F:metal ion binding"/>
    <property type="evidence" value="ECO:0007669"/>
    <property type="project" value="UniProtKB-KW"/>
</dbReference>
<feature type="domain" description="CcmH/CycL/Ccl2/NrfF N-terminal" evidence="7">
    <location>
        <begin position="27"/>
        <end position="148"/>
    </location>
</feature>
<keyword evidence="8" id="KW-0456">Lyase</keyword>
<organism evidence="8 9">
    <name type="scientific">Yersinia intermedia</name>
    <dbReference type="NCBI Taxonomy" id="631"/>
    <lineage>
        <taxon>Bacteria</taxon>
        <taxon>Pseudomonadati</taxon>
        <taxon>Pseudomonadota</taxon>
        <taxon>Gammaproteobacteria</taxon>
        <taxon>Enterobacterales</taxon>
        <taxon>Yersiniaceae</taxon>
        <taxon>Yersinia</taxon>
    </lineage>
</organism>
<keyword evidence="6" id="KW-0472">Membrane</keyword>
<evidence type="ECO:0000256" key="2">
    <source>
        <dbReference type="ARBA" id="ARBA00022617"/>
    </source>
</evidence>
<sequence>MAATIYAVVGEIDESGGIMRIIVLMLSLFFCAWASADLVDTYTFSSPQHQQQALALAKELRCPQCQNQNLLESTSPIAQDLRLEVYRLVDAGHSSSEIMTLMTQRYGDFVRYQPPLRGTTLVLWYGPGVLLVGLLVGLVWRIRTRSSSTIKGPR</sequence>
<reference evidence="9" key="1">
    <citation type="submission" date="2015-03" db="EMBL/GenBank/DDBJ databases">
        <authorList>
            <consortium name="Pathogen Informatics"/>
        </authorList>
    </citation>
    <scope>NUCLEOTIDE SEQUENCE [LARGE SCALE GENOMIC DNA]</scope>
    <source>
        <strain evidence="9">R148</strain>
    </source>
</reference>
<dbReference type="GO" id="GO:0017004">
    <property type="term" value="P:cytochrome complex assembly"/>
    <property type="evidence" value="ECO:0007669"/>
    <property type="project" value="UniProtKB-ARBA"/>
</dbReference>
<keyword evidence="2 6" id="KW-0349">Heme</keyword>
<dbReference type="GO" id="GO:0005886">
    <property type="term" value="C:plasma membrane"/>
    <property type="evidence" value="ECO:0007669"/>
    <property type="project" value="TreeGrafter"/>
</dbReference>
<evidence type="ECO:0000259" key="7">
    <source>
        <dbReference type="Pfam" id="PF03918"/>
    </source>
</evidence>
<dbReference type="InterPro" id="IPR051263">
    <property type="entry name" value="C-type_cytochrome_biogenesis"/>
</dbReference>
<evidence type="ECO:0000256" key="1">
    <source>
        <dbReference type="ARBA" id="ARBA00010342"/>
    </source>
</evidence>
<dbReference type="NCBIfam" id="TIGR03147">
    <property type="entry name" value="cyt_nit_nrfF"/>
    <property type="match status" value="1"/>
</dbReference>
<keyword evidence="3 6" id="KW-0479">Metal-binding</keyword>
<dbReference type="FunFam" id="1.10.8.640:FF:000001">
    <property type="entry name" value="Cytochrome c-type biogenesis protein"/>
    <property type="match status" value="1"/>
</dbReference>
<dbReference type="PANTHER" id="PTHR47870">
    <property type="entry name" value="CYTOCHROME C-TYPE BIOGENESIS PROTEIN CCMH"/>
    <property type="match status" value="1"/>
</dbReference>
<dbReference type="InterPro" id="IPR017565">
    <property type="entry name" value="For-dep_Cytc_NO2Rdtase_NrfF"/>
</dbReference>
<feature type="transmembrane region" description="Helical" evidence="6">
    <location>
        <begin position="18"/>
        <end position="36"/>
    </location>
</feature>
<evidence type="ECO:0000256" key="4">
    <source>
        <dbReference type="ARBA" id="ARBA00022729"/>
    </source>
</evidence>
<feature type="transmembrane region" description="Helical" evidence="6">
    <location>
        <begin position="122"/>
        <end position="142"/>
    </location>
</feature>
<protein>
    <recommendedName>
        <fullName evidence="6">Formate-dependent nitrite reductase complex subunit</fullName>
    </recommendedName>
</protein>
<comment type="similarity">
    <text evidence="1 6">Belongs to the CcmH/CycL/Ccl2/NrfF family.</text>
</comment>
<keyword evidence="5 6" id="KW-0408">Iron</keyword>
<evidence type="ECO:0000256" key="3">
    <source>
        <dbReference type="ARBA" id="ARBA00022723"/>
    </source>
</evidence>
<dbReference type="Gene3D" id="1.10.8.640">
    <property type="entry name" value="Cytochrome C biogenesis protein"/>
    <property type="match status" value="1"/>
</dbReference>
<dbReference type="AlphaFoldDB" id="A0A0H5LTL8"/>
<evidence type="ECO:0000256" key="6">
    <source>
        <dbReference type="RuleBase" id="RU364112"/>
    </source>
</evidence>
<dbReference type="EMBL" id="CWJI01000001">
    <property type="protein sequence ID" value="CRY54247.1"/>
    <property type="molecule type" value="Genomic_DNA"/>
</dbReference>
<accession>A0A0H5LTL8</accession>
<dbReference type="InterPro" id="IPR005616">
    <property type="entry name" value="CcmH/CycL/Ccl2/NrfF_N"/>
</dbReference>
<comment type="function">
    <text evidence="6">Possible subunit of a heme lyase.</text>
</comment>
<dbReference type="GO" id="GO:0016829">
    <property type="term" value="F:lyase activity"/>
    <property type="evidence" value="ECO:0007669"/>
    <property type="project" value="UniProtKB-KW"/>
</dbReference>
<evidence type="ECO:0000256" key="5">
    <source>
        <dbReference type="ARBA" id="ARBA00023004"/>
    </source>
</evidence>
<evidence type="ECO:0000313" key="9">
    <source>
        <dbReference type="Proteomes" id="UP000043316"/>
    </source>
</evidence>